<evidence type="ECO:0000256" key="4">
    <source>
        <dbReference type="ARBA" id="ARBA00023125"/>
    </source>
</evidence>
<dbReference type="InterPro" id="IPR001867">
    <property type="entry name" value="OmpR/PhoB-type_DNA-bd"/>
</dbReference>
<evidence type="ECO:0000259" key="8">
    <source>
        <dbReference type="PROSITE" id="PS50110"/>
    </source>
</evidence>
<feature type="modified residue" description="4-aspartylphosphate" evidence="6">
    <location>
        <position position="51"/>
    </location>
</feature>
<protein>
    <submittedName>
        <fullName evidence="10">XRE family transcriptional regulator</fullName>
    </submittedName>
</protein>
<keyword evidence="1 6" id="KW-0597">Phosphoprotein</keyword>
<evidence type="ECO:0000259" key="9">
    <source>
        <dbReference type="PROSITE" id="PS51755"/>
    </source>
</evidence>
<dbReference type="PANTHER" id="PTHR48111">
    <property type="entry name" value="REGULATOR OF RPOS"/>
    <property type="match status" value="1"/>
</dbReference>
<keyword evidence="3" id="KW-0805">Transcription regulation</keyword>
<dbReference type="GO" id="GO:0006355">
    <property type="term" value="P:regulation of DNA-templated transcription"/>
    <property type="evidence" value="ECO:0007669"/>
    <property type="project" value="InterPro"/>
</dbReference>
<sequence length="229" mass="25152">MSVLIIEDSQDLAANIADYLEAKGYLVDVAMDGVTGLHLAVTQPHDVIILDLMLPGIDGLTLCRRLRQDAQSSVPVLMLTARATLDDKAAGFGEGADDYLVKPFELRELDLRLRALTRRTRAGETQRRLKVADLVFDLDTFTVQRAGQTLALPALPLKILELLMRRAPGVVWRRDIEQAVWGDSPPDSDSLRVHMHTLRSAIDPPGLPPLLHTLRGVGYQLKAPDAPAA</sequence>
<evidence type="ECO:0000256" key="2">
    <source>
        <dbReference type="ARBA" id="ARBA00023012"/>
    </source>
</evidence>
<keyword evidence="4 7" id="KW-0238">DNA-binding</keyword>
<dbReference type="GO" id="GO:0000976">
    <property type="term" value="F:transcription cis-regulatory region binding"/>
    <property type="evidence" value="ECO:0007669"/>
    <property type="project" value="TreeGrafter"/>
</dbReference>
<dbReference type="RefSeq" id="WP_059751992.1">
    <property type="nucleotide sequence ID" value="NZ_LDUG01000013.1"/>
</dbReference>
<dbReference type="Gene3D" id="1.10.10.10">
    <property type="entry name" value="Winged helix-like DNA-binding domain superfamily/Winged helix DNA-binding domain"/>
    <property type="match status" value="1"/>
</dbReference>
<evidence type="ECO:0000256" key="1">
    <source>
        <dbReference type="ARBA" id="ARBA00022553"/>
    </source>
</evidence>
<dbReference type="Proteomes" id="UP000064243">
    <property type="component" value="Unassembled WGS sequence"/>
</dbReference>
<evidence type="ECO:0000313" key="11">
    <source>
        <dbReference type="Proteomes" id="UP000064243"/>
    </source>
</evidence>
<dbReference type="PROSITE" id="PS50110">
    <property type="entry name" value="RESPONSE_REGULATORY"/>
    <property type="match status" value="1"/>
</dbReference>
<evidence type="ECO:0000256" key="6">
    <source>
        <dbReference type="PROSITE-ProRule" id="PRU00169"/>
    </source>
</evidence>
<proteinExistence type="predicted"/>
<evidence type="ECO:0000256" key="3">
    <source>
        <dbReference type="ARBA" id="ARBA00023015"/>
    </source>
</evidence>
<dbReference type="InterPro" id="IPR036388">
    <property type="entry name" value="WH-like_DNA-bd_sf"/>
</dbReference>
<keyword evidence="2" id="KW-0902">Two-component regulatory system</keyword>
<keyword evidence="11" id="KW-1185">Reference proteome</keyword>
<name>A0A106BT83_THIDE</name>
<accession>A0A106BT83</accession>
<dbReference type="SMART" id="SM00448">
    <property type="entry name" value="REC"/>
    <property type="match status" value="1"/>
</dbReference>
<gene>
    <name evidence="10" type="ORF">ABW22_03490</name>
</gene>
<dbReference type="SUPFAM" id="SSF52172">
    <property type="entry name" value="CheY-like"/>
    <property type="match status" value="1"/>
</dbReference>
<dbReference type="GO" id="GO:0032993">
    <property type="term" value="C:protein-DNA complex"/>
    <property type="evidence" value="ECO:0007669"/>
    <property type="project" value="TreeGrafter"/>
</dbReference>
<dbReference type="Pfam" id="PF00486">
    <property type="entry name" value="Trans_reg_C"/>
    <property type="match status" value="1"/>
</dbReference>
<dbReference type="SUPFAM" id="SSF46894">
    <property type="entry name" value="C-terminal effector domain of the bipartite response regulators"/>
    <property type="match status" value="1"/>
</dbReference>
<comment type="caution">
    <text evidence="10">The sequence shown here is derived from an EMBL/GenBank/DDBJ whole genome shotgun (WGS) entry which is preliminary data.</text>
</comment>
<dbReference type="AlphaFoldDB" id="A0A106BT83"/>
<dbReference type="CDD" id="cd00383">
    <property type="entry name" value="trans_reg_C"/>
    <property type="match status" value="1"/>
</dbReference>
<feature type="domain" description="Response regulatory" evidence="8">
    <location>
        <begin position="2"/>
        <end position="117"/>
    </location>
</feature>
<evidence type="ECO:0000313" key="10">
    <source>
        <dbReference type="EMBL" id="KVW97993.1"/>
    </source>
</evidence>
<dbReference type="GO" id="GO:0000156">
    <property type="term" value="F:phosphorelay response regulator activity"/>
    <property type="evidence" value="ECO:0007669"/>
    <property type="project" value="TreeGrafter"/>
</dbReference>
<dbReference type="InterPro" id="IPR039420">
    <property type="entry name" value="WalR-like"/>
</dbReference>
<feature type="DNA-binding region" description="OmpR/PhoB-type" evidence="7">
    <location>
        <begin position="126"/>
        <end position="223"/>
    </location>
</feature>
<organism evidence="10 11">
    <name type="scientific">Thiobacillus denitrificans</name>
    <dbReference type="NCBI Taxonomy" id="36861"/>
    <lineage>
        <taxon>Bacteria</taxon>
        <taxon>Pseudomonadati</taxon>
        <taxon>Pseudomonadota</taxon>
        <taxon>Betaproteobacteria</taxon>
        <taxon>Nitrosomonadales</taxon>
        <taxon>Thiobacillaceae</taxon>
        <taxon>Thiobacillus</taxon>
    </lineage>
</organism>
<dbReference type="InterPro" id="IPR011006">
    <property type="entry name" value="CheY-like_superfamily"/>
</dbReference>
<dbReference type="PANTHER" id="PTHR48111:SF22">
    <property type="entry name" value="REGULATOR OF RPOS"/>
    <property type="match status" value="1"/>
</dbReference>
<reference evidence="10 11" key="1">
    <citation type="journal article" date="2015" name="Appl. Environ. Microbiol.">
        <title>Aerobic and Anaerobic Thiosulfate Oxidation by a Cold-Adapted, Subglacial Chemoautotroph.</title>
        <authorList>
            <person name="Harrold Z.R."/>
            <person name="Skidmore M.L."/>
            <person name="Hamilton T.L."/>
            <person name="Desch L."/>
            <person name="Amada K."/>
            <person name="van Gelder W."/>
            <person name="Glover K."/>
            <person name="Roden E.E."/>
            <person name="Boyd E.S."/>
        </authorList>
    </citation>
    <scope>NUCLEOTIDE SEQUENCE [LARGE SCALE GENOMIC DNA]</scope>
    <source>
        <strain evidence="10 11">RG</strain>
    </source>
</reference>
<dbReference type="InterPro" id="IPR016032">
    <property type="entry name" value="Sig_transdc_resp-reg_C-effctor"/>
</dbReference>
<dbReference type="Pfam" id="PF00072">
    <property type="entry name" value="Response_reg"/>
    <property type="match status" value="1"/>
</dbReference>
<dbReference type="PROSITE" id="PS51755">
    <property type="entry name" value="OMPR_PHOB"/>
    <property type="match status" value="1"/>
</dbReference>
<dbReference type="STRING" id="1123392.GCA_000376425_02252"/>
<dbReference type="SMART" id="SM00862">
    <property type="entry name" value="Trans_reg_C"/>
    <property type="match status" value="1"/>
</dbReference>
<evidence type="ECO:0000256" key="7">
    <source>
        <dbReference type="PROSITE-ProRule" id="PRU01091"/>
    </source>
</evidence>
<keyword evidence="5" id="KW-0804">Transcription</keyword>
<dbReference type="FunFam" id="3.40.50.2300:FF:000001">
    <property type="entry name" value="DNA-binding response regulator PhoB"/>
    <property type="match status" value="1"/>
</dbReference>
<dbReference type="CDD" id="cd17574">
    <property type="entry name" value="REC_OmpR"/>
    <property type="match status" value="1"/>
</dbReference>
<feature type="domain" description="OmpR/PhoB-type" evidence="9">
    <location>
        <begin position="126"/>
        <end position="223"/>
    </location>
</feature>
<dbReference type="InterPro" id="IPR001789">
    <property type="entry name" value="Sig_transdc_resp-reg_receiver"/>
</dbReference>
<dbReference type="EMBL" id="LDUG01000013">
    <property type="protein sequence ID" value="KVW97993.1"/>
    <property type="molecule type" value="Genomic_DNA"/>
</dbReference>
<dbReference type="Gene3D" id="3.40.50.2300">
    <property type="match status" value="1"/>
</dbReference>
<dbReference type="GO" id="GO:0005829">
    <property type="term" value="C:cytosol"/>
    <property type="evidence" value="ECO:0007669"/>
    <property type="project" value="TreeGrafter"/>
</dbReference>
<evidence type="ECO:0000256" key="5">
    <source>
        <dbReference type="ARBA" id="ARBA00023163"/>
    </source>
</evidence>
<dbReference type="PATRIC" id="fig|36861.3.peg.142"/>